<evidence type="ECO:0000313" key="7">
    <source>
        <dbReference type="Proteomes" id="UP000317648"/>
    </source>
</evidence>
<dbReference type="CDD" id="cd16027">
    <property type="entry name" value="SGSH"/>
    <property type="match status" value="1"/>
</dbReference>
<reference evidence="6 7" key="1">
    <citation type="submission" date="2019-02" db="EMBL/GenBank/DDBJ databases">
        <title>Deep-cultivation of Planctomycetes and their phenomic and genomic characterization uncovers novel biology.</title>
        <authorList>
            <person name="Wiegand S."/>
            <person name="Jogler M."/>
            <person name="Boedeker C."/>
            <person name="Pinto D."/>
            <person name="Vollmers J."/>
            <person name="Rivas-Marin E."/>
            <person name="Kohn T."/>
            <person name="Peeters S.H."/>
            <person name="Heuer A."/>
            <person name="Rast P."/>
            <person name="Oberbeckmann S."/>
            <person name="Bunk B."/>
            <person name="Jeske O."/>
            <person name="Meyerdierks A."/>
            <person name="Storesund J.E."/>
            <person name="Kallscheuer N."/>
            <person name="Luecker S."/>
            <person name="Lage O.M."/>
            <person name="Pohl T."/>
            <person name="Merkel B.J."/>
            <person name="Hornburger P."/>
            <person name="Mueller R.-W."/>
            <person name="Bruemmer F."/>
            <person name="Labrenz M."/>
            <person name="Spormann A.M."/>
            <person name="Op den Camp H."/>
            <person name="Overmann J."/>
            <person name="Amann R."/>
            <person name="Jetten M.S.M."/>
            <person name="Mascher T."/>
            <person name="Medema M.H."/>
            <person name="Devos D.P."/>
            <person name="Kaster A.-K."/>
            <person name="Ovreas L."/>
            <person name="Rohde M."/>
            <person name="Galperin M.Y."/>
            <person name="Jogler C."/>
        </authorList>
    </citation>
    <scope>NUCLEOTIDE SEQUENCE [LARGE SCALE GENOMIC DNA]</scope>
    <source>
        <strain evidence="6 7">Pla85_3_4</strain>
    </source>
</reference>
<dbReference type="InterPro" id="IPR016024">
    <property type="entry name" value="ARM-type_fold"/>
</dbReference>
<feature type="chain" id="PRO_5022106918" evidence="4">
    <location>
        <begin position="24"/>
        <end position="653"/>
    </location>
</feature>
<accession>A0A518DNJ7</accession>
<evidence type="ECO:0000256" key="4">
    <source>
        <dbReference type="SAM" id="SignalP"/>
    </source>
</evidence>
<feature type="domain" description="Sulfatase N-terminal" evidence="5">
    <location>
        <begin position="27"/>
        <end position="331"/>
    </location>
</feature>
<dbReference type="InterPro" id="IPR000917">
    <property type="entry name" value="Sulfatase_N"/>
</dbReference>
<dbReference type="PANTHER" id="PTHR45953:SF1">
    <property type="entry name" value="IDURONATE 2-SULFATASE"/>
    <property type="match status" value="1"/>
</dbReference>
<keyword evidence="2" id="KW-0479">Metal-binding</keyword>
<evidence type="ECO:0000259" key="5">
    <source>
        <dbReference type="Pfam" id="PF00884"/>
    </source>
</evidence>
<dbReference type="InterPro" id="IPR011989">
    <property type="entry name" value="ARM-like"/>
</dbReference>
<dbReference type="AlphaFoldDB" id="A0A518DNJ7"/>
<dbReference type="GO" id="GO:0047753">
    <property type="term" value="F:choline-sulfatase activity"/>
    <property type="evidence" value="ECO:0007669"/>
    <property type="project" value="UniProtKB-EC"/>
</dbReference>
<dbReference type="PROSITE" id="PS00523">
    <property type="entry name" value="SULFATASE_1"/>
    <property type="match status" value="1"/>
</dbReference>
<dbReference type="Proteomes" id="UP000317648">
    <property type="component" value="Chromosome"/>
</dbReference>
<evidence type="ECO:0000256" key="2">
    <source>
        <dbReference type="ARBA" id="ARBA00022723"/>
    </source>
</evidence>
<keyword evidence="7" id="KW-1185">Reference proteome</keyword>
<proteinExistence type="inferred from homology"/>
<protein>
    <submittedName>
        <fullName evidence="6">Choline-sulfatase</fullName>
        <ecNumber evidence="6">3.1.6.6</ecNumber>
    </submittedName>
</protein>
<dbReference type="EC" id="3.1.6.6" evidence="6"/>
<organism evidence="6 7">
    <name type="scientific">Lignipirellula cremea</name>
    <dbReference type="NCBI Taxonomy" id="2528010"/>
    <lineage>
        <taxon>Bacteria</taxon>
        <taxon>Pseudomonadati</taxon>
        <taxon>Planctomycetota</taxon>
        <taxon>Planctomycetia</taxon>
        <taxon>Pirellulales</taxon>
        <taxon>Pirellulaceae</taxon>
        <taxon>Lignipirellula</taxon>
    </lineage>
</organism>
<dbReference type="InterPro" id="IPR024607">
    <property type="entry name" value="Sulfatase_CS"/>
</dbReference>
<dbReference type="Gene3D" id="3.40.720.10">
    <property type="entry name" value="Alkaline Phosphatase, subunit A"/>
    <property type="match status" value="1"/>
</dbReference>
<dbReference type="GO" id="GO:0005737">
    <property type="term" value="C:cytoplasm"/>
    <property type="evidence" value="ECO:0007669"/>
    <property type="project" value="TreeGrafter"/>
</dbReference>
<name>A0A518DNJ7_9BACT</name>
<gene>
    <name evidence="6" type="primary">betC_4</name>
    <name evidence="6" type="ORF">Pla8534_11940</name>
</gene>
<keyword evidence="4" id="KW-0732">Signal</keyword>
<dbReference type="InterPro" id="IPR017850">
    <property type="entry name" value="Alkaline_phosphatase_core_sf"/>
</dbReference>
<dbReference type="GO" id="GO:0046872">
    <property type="term" value="F:metal ion binding"/>
    <property type="evidence" value="ECO:0007669"/>
    <property type="project" value="UniProtKB-KW"/>
</dbReference>
<evidence type="ECO:0000256" key="1">
    <source>
        <dbReference type="ARBA" id="ARBA00008779"/>
    </source>
</evidence>
<comment type="similarity">
    <text evidence="1">Belongs to the sulfatase family.</text>
</comment>
<dbReference type="Pfam" id="PF00884">
    <property type="entry name" value="Sulfatase"/>
    <property type="match status" value="1"/>
</dbReference>
<dbReference type="EMBL" id="CP036433">
    <property type="protein sequence ID" value="QDU93414.1"/>
    <property type="molecule type" value="Genomic_DNA"/>
</dbReference>
<dbReference type="SUPFAM" id="SSF53649">
    <property type="entry name" value="Alkaline phosphatase-like"/>
    <property type="match status" value="1"/>
</dbReference>
<dbReference type="RefSeq" id="WP_145050196.1">
    <property type="nucleotide sequence ID" value="NZ_CP036433.1"/>
</dbReference>
<dbReference type="KEGG" id="lcre:Pla8534_11940"/>
<keyword evidence="3 6" id="KW-0378">Hydrolase</keyword>
<dbReference type="Pfam" id="PF13646">
    <property type="entry name" value="HEAT_2"/>
    <property type="match status" value="1"/>
</dbReference>
<dbReference type="SUPFAM" id="SSF48371">
    <property type="entry name" value="ARM repeat"/>
    <property type="match status" value="1"/>
</dbReference>
<feature type="signal peptide" evidence="4">
    <location>
        <begin position="1"/>
        <end position="23"/>
    </location>
</feature>
<evidence type="ECO:0000256" key="3">
    <source>
        <dbReference type="ARBA" id="ARBA00022801"/>
    </source>
</evidence>
<sequence precursor="true">MHRFAFAGFFLLALLSLVTETQAAGRPNILWITAEDMSSRPGCYGDDYADTPHLDALARQSSRYTQAYATAPVCSPARACLITGAYATSLGLQNLRSAFPLPDRFQGYAAALRQAGYYTSNNVKTDYNTSSEPRLLDANWDETSPTAHWRNRRPGQPFFSIFNLMETHQSRSSVWSFEQFEKEIGAQLPAARRHDPALAPVPPYYPDTPTVRRTLARCYDCISVMDERVGRLLQQLEEDGLAQQTIVCFYADHGDGLPRGKRVLYDSGLRAPLLIRFPRQFASLAQTPAPAGVDPGADPADAEAGLYLPARTVDRLVSFVDFPPTVLRLAGLQPPADMQGHNFLGPTADPPRTYVFGARDRVDEAYELSRSVRDRRYLYIRNFMPHLSLNQPEGYSDAADMRREIASLAQAGKLNAAQMTYAGPSKPREELYDCEQDPYQLHNLAGDKAHQETEHRLHKKLHQWMQQTHDAAFLPEAEVWSRLHNDTPYDLVRDPTRYPLPRLLQAADLVGLADAAPAQVVGLKHADAGVRYWSAMGLRFADAASQPMAITALGAALQDQHASVRLEAAASLAALGDVKPTLAVLRAGLQNNDLDTRLQAARTLQQLGGAALPLRNEMSLALAEARREEGKEPLQMYIRFSLEPALNLLPVRP</sequence>
<dbReference type="OrthoDB" id="9803751at2"/>
<evidence type="ECO:0000313" key="6">
    <source>
        <dbReference type="EMBL" id="QDU93414.1"/>
    </source>
</evidence>
<dbReference type="Gene3D" id="1.25.10.10">
    <property type="entry name" value="Leucine-rich Repeat Variant"/>
    <property type="match status" value="1"/>
</dbReference>
<dbReference type="PANTHER" id="PTHR45953">
    <property type="entry name" value="IDURONATE 2-SULFATASE"/>
    <property type="match status" value="1"/>
</dbReference>